<evidence type="ECO:0000313" key="5">
    <source>
        <dbReference type="Proteomes" id="UP000554286"/>
    </source>
</evidence>
<sequence>MTTGRPAAWSGIWGYRVLLALVLVLVAFPQIDLAVSGVFYDPEQDRFMREGPLLNLLRKGVPPILYGVVLFLVLQWLGGRVTGAGTPHALNGRRVAFVLTSLALGPGLIVNGVFKEWWGRARPSDILAFGGEARFTPPWMMTDQCASNCSFVAGHAALGFWTVALALLAPPAWRPWAVAGALGFGALMSGARVVVGGHFLSDVLFAGVVVVTVTLWLHRVMVDGPERATRADPATVSRDTDESSDPSATGP</sequence>
<name>A0A7W6RAQ0_9PROT</name>
<dbReference type="InterPro" id="IPR000326">
    <property type="entry name" value="PAP2/HPO"/>
</dbReference>
<accession>A0A7W6RAQ0</accession>
<dbReference type="Gene3D" id="1.20.144.10">
    <property type="entry name" value="Phosphatidic acid phosphatase type 2/haloperoxidase"/>
    <property type="match status" value="1"/>
</dbReference>
<dbReference type="EC" id="3.1.3.-" evidence="4"/>
<keyword evidence="2" id="KW-0812">Transmembrane</keyword>
<dbReference type="Pfam" id="PF01569">
    <property type="entry name" value="PAP2"/>
    <property type="match status" value="1"/>
</dbReference>
<organism evidence="4 5">
    <name type="scientific">Roseospira visakhapatnamensis</name>
    <dbReference type="NCBI Taxonomy" id="390880"/>
    <lineage>
        <taxon>Bacteria</taxon>
        <taxon>Pseudomonadati</taxon>
        <taxon>Pseudomonadota</taxon>
        <taxon>Alphaproteobacteria</taxon>
        <taxon>Rhodospirillales</taxon>
        <taxon>Rhodospirillaceae</taxon>
        <taxon>Roseospira</taxon>
    </lineage>
</organism>
<keyword evidence="2" id="KW-0472">Membrane</keyword>
<feature type="domain" description="Phosphatidic acid phosphatase type 2/haloperoxidase" evidence="3">
    <location>
        <begin position="97"/>
        <end position="218"/>
    </location>
</feature>
<dbReference type="AlphaFoldDB" id="A0A7W6RAQ0"/>
<feature type="transmembrane region" description="Helical" evidence="2">
    <location>
        <begin position="199"/>
        <end position="217"/>
    </location>
</feature>
<reference evidence="4 5" key="1">
    <citation type="submission" date="2020-08" db="EMBL/GenBank/DDBJ databases">
        <title>Genome sequencing of Purple Non-Sulfur Bacteria from various extreme environments.</title>
        <authorList>
            <person name="Mayer M."/>
        </authorList>
    </citation>
    <scope>NUCLEOTIDE SEQUENCE [LARGE SCALE GENOMIC DNA]</scope>
    <source>
        <strain evidence="4 5">JA131</strain>
    </source>
</reference>
<dbReference type="CDD" id="cd03396">
    <property type="entry name" value="PAP2_like_6"/>
    <property type="match status" value="1"/>
</dbReference>
<keyword evidence="5" id="KW-1185">Reference proteome</keyword>
<dbReference type="SUPFAM" id="SSF48317">
    <property type="entry name" value="Acid phosphatase/Vanadium-dependent haloperoxidase"/>
    <property type="match status" value="1"/>
</dbReference>
<dbReference type="GO" id="GO:0016787">
    <property type="term" value="F:hydrolase activity"/>
    <property type="evidence" value="ECO:0007669"/>
    <property type="project" value="UniProtKB-KW"/>
</dbReference>
<evidence type="ECO:0000256" key="2">
    <source>
        <dbReference type="SAM" id="Phobius"/>
    </source>
</evidence>
<feature type="transmembrane region" description="Helical" evidence="2">
    <location>
        <begin position="95"/>
        <end position="114"/>
    </location>
</feature>
<keyword evidence="2" id="KW-1133">Transmembrane helix</keyword>
<dbReference type="Proteomes" id="UP000554286">
    <property type="component" value="Unassembled WGS sequence"/>
</dbReference>
<gene>
    <name evidence="4" type="ORF">GGD89_000623</name>
</gene>
<keyword evidence="4" id="KW-0378">Hydrolase</keyword>
<feature type="region of interest" description="Disordered" evidence="1">
    <location>
        <begin position="228"/>
        <end position="251"/>
    </location>
</feature>
<comment type="caution">
    <text evidence="4">The sequence shown here is derived from an EMBL/GenBank/DDBJ whole genome shotgun (WGS) entry which is preliminary data.</text>
</comment>
<protein>
    <submittedName>
        <fullName evidence="4">Lipid A 4'-phosphatase</fullName>
        <ecNumber evidence="4">3.1.3.-</ecNumber>
    </submittedName>
</protein>
<evidence type="ECO:0000313" key="4">
    <source>
        <dbReference type="EMBL" id="MBB4265012.1"/>
    </source>
</evidence>
<feature type="transmembrane region" description="Helical" evidence="2">
    <location>
        <begin position="60"/>
        <end position="83"/>
    </location>
</feature>
<dbReference type="EMBL" id="JACIGK010000003">
    <property type="protein sequence ID" value="MBB4265012.1"/>
    <property type="molecule type" value="Genomic_DNA"/>
</dbReference>
<feature type="transmembrane region" description="Helical" evidence="2">
    <location>
        <begin position="150"/>
        <end position="169"/>
    </location>
</feature>
<evidence type="ECO:0000256" key="1">
    <source>
        <dbReference type="SAM" id="MobiDB-lite"/>
    </source>
</evidence>
<dbReference type="RefSeq" id="WP_184042633.1">
    <property type="nucleotide sequence ID" value="NZ_JACIGK010000003.1"/>
</dbReference>
<proteinExistence type="predicted"/>
<evidence type="ECO:0000259" key="3">
    <source>
        <dbReference type="SMART" id="SM00014"/>
    </source>
</evidence>
<dbReference type="SMART" id="SM00014">
    <property type="entry name" value="acidPPc"/>
    <property type="match status" value="1"/>
</dbReference>
<dbReference type="InterPro" id="IPR036938">
    <property type="entry name" value="PAP2/HPO_sf"/>
</dbReference>